<evidence type="ECO:0000256" key="2">
    <source>
        <dbReference type="ARBA" id="ARBA00023140"/>
    </source>
</evidence>
<dbReference type="GO" id="GO:0005777">
    <property type="term" value="C:peroxisome"/>
    <property type="evidence" value="ECO:0007669"/>
    <property type="project" value="UniProtKB-SubCell"/>
</dbReference>
<dbReference type="GO" id="GO:0016405">
    <property type="term" value="F:CoA-ligase activity"/>
    <property type="evidence" value="ECO:0007669"/>
    <property type="project" value="TreeGrafter"/>
</dbReference>
<organism evidence="5 6">
    <name type="scientific">Oesophagostomum dentatum</name>
    <name type="common">Nodular worm</name>
    <dbReference type="NCBI Taxonomy" id="61180"/>
    <lineage>
        <taxon>Eukaryota</taxon>
        <taxon>Metazoa</taxon>
        <taxon>Ecdysozoa</taxon>
        <taxon>Nematoda</taxon>
        <taxon>Chromadorea</taxon>
        <taxon>Rhabditida</taxon>
        <taxon>Rhabditina</taxon>
        <taxon>Rhabditomorpha</taxon>
        <taxon>Strongyloidea</taxon>
        <taxon>Strongylidae</taxon>
        <taxon>Oesophagostomum</taxon>
    </lineage>
</organism>
<feature type="domain" description="AMP-dependent synthetase/ligase" evidence="3">
    <location>
        <begin position="5"/>
        <end position="69"/>
    </location>
</feature>
<evidence type="ECO:0000259" key="3">
    <source>
        <dbReference type="Pfam" id="PF00501"/>
    </source>
</evidence>
<evidence type="ECO:0008006" key="7">
    <source>
        <dbReference type="Google" id="ProtNLM"/>
    </source>
</evidence>
<dbReference type="Gene3D" id="3.30.300.30">
    <property type="match status" value="1"/>
</dbReference>
<dbReference type="PANTHER" id="PTHR24096:SF422">
    <property type="entry name" value="BCDNA.GH02901"/>
    <property type="match status" value="1"/>
</dbReference>
<protein>
    <recommendedName>
        <fullName evidence="7">AMP-binding enzyme</fullName>
    </recommendedName>
</protein>
<evidence type="ECO:0000313" key="5">
    <source>
        <dbReference type="EMBL" id="KHJ85751.1"/>
    </source>
</evidence>
<gene>
    <name evidence="5" type="ORF">OESDEN_14514</name>
</gene>
<dbReference type="InterPro" id="IPR042099">
    <property type="entry name" value="ANL_N_sf"/>
</dbReference>
<dbReference type="Pfam" id="PF00501">
    <property type="entry name" value="AMP-binding"/>
    <property type="match status" value="1"/>
</dbReference>
<keyword evidence="2" id="KW-0576">Peroxisome</keyword>
<dbReference type="InterPro" id="IPR045851">
    <property type="entry name" value="AMP-bd_C_sf"/>
</dbReference>
<dbReference type="OrthoDB" id="10253869at2759"/>
<dbReference type="InterPro" id="IPR025110">
    <property type="entry name" value="AMP-bd_C"/>
</dbReference>
<keyword evidence="6" id="KW-1185">Reference proteome</keyword>
<evidence type="ECO:0000313" key="6">
    <source>
        <dbReference type="Proteomes" id="UP000053660"/>
    </source>
</evidence>
<evidence type="ECO:0000256" key="1">
    <source>
        <dbReference type="ARBA" id="ARBA00004275"/>
    </source>
</evidence>
<dbReference type="InterPro" id="IPR000873">
    <property type="entry name" value="AMP-dep_synth/lig_dom"/>
</dbReference>
<sequence length="172" mass="18997">MHILGYGMSELSMASHMPDLIEGQPFGSVGKVVSNLEMKIVDPDTNNEMHRGEIGEVCIRGPTVMRGYLGKPDATNDCIRDGWMHTGDMGYVDENGYLFIVDRLKELIKVKGFQVPPAELEDLLLRHPMIHDAAVIGVADPDSGELPKAFIVRCSDKLTEEEVKAYVRGIAL</sequence>
<dbReference type="SUPFAM" id="SSF56801">
    <property type="entry name" value="Acetyl-CoA synthetase-like"/>
    <property type="match status" value="1"/>
</dbReference>
<dbReference type="AlphaFoldDB" id="A0A0B1SPE0"/>
<dbReference type="Pfam" id="PF13193">
    <property type="entry name" value="AMP-binding_C"/>
    <property type="match status" value="1"/>
</dbReference>
<proteinExistence type="predicted"/>
<evidence type="ECO:0000259" key="4">
    <source>
        <dbReference type="Pfam" id="PF13193"/>
    </source>
</evidence>
<accession>A0A0B1SPE0</accession>
<dbReference type="Proteomes" id="UP000053660">
    <property type="component" value="Unassembled WGS sequence"/>
</dbReference>
<dbReference type="Gene3D" id="3.40.50.12780">
    <property type="entry name" value="N-terminal domain of ligase-like"/>
    <property type="match status" value="1"/>
</dbReference>
<dbReference type="EMBL" id="KN562716">
    <property type="protein sequence ID" value="KHJ85751.1"/>
    <property type="molecule type" value="Genomic_DNA"/>
</dbReference>
<comment type="subcellular location">
    <subcellularLocation>
        <location evidence="1">Peroxisome</location>
    </subcellularLocation>
</comment>
<name>A0A0B1SPE0_OESDE</name>
<reference evidence="5 6" key="1">
    <citation type="submission" date="2014-03" db="EMBL/GenBank/DDBJ databases">
        <title>Draft genome of the hookworm Oesophagostomum dentatum.</title>
        <authorList>
            <person name="Mitreva M."/>
        </authorList>
    </citation>
    <scope>NUCLEOTIDE SEQUENCE [LARGE SCALE GENOMIC DNA]</scope>
    <source>
        <strain evidence="5 6">OD-Hann</strain>
    </source>
</reference>
<dbReference type="PANTHER" id="PTHR24096">
    <property type="entry name" value="LONG-CHAIN-FATTY-ACID--COA LIGASE"/>
    <property type="match status" value="1"/>
</dbReference>
<feature type="domain" description="AMP-binding enzyme C-terminal" evidence="4">
    <location>
        <begin position="119"/>
        <end position="168"/>
    </location>
</feature>